<dbReference type="PROSITE" id="PS00061">
    <property type="entry name" value="ADH_SHORT"/>
    <property type="match status" value="1"/>
</dbReference>
<dbReference type="EMBL" id="JBHRTQ010000008">
    <property type="protein sequence ID" value="MFC3174613.1"/>
    <property type="molecule type" value="Genomic_DNA"/>
</dbReference>
<dbReference type="Pfam" id="PF13561">
    <property type="entry name" value="adh_short_C2"/>
    <property type="match status" value="1"/>
</dbReference>
<dbReference type="PRINTS" id="PR00081">
    <property type="entry name" value="GDHRDH"/>
</dbReference>
<dbReference type="PANTHER" id="PTHR43669:SF8">
    <property type="entry name" value="SHORT-CHAIN TYPE DEHYDROGENASE_REDUCTASE-RELATED"/>
    <property type="match status" value="1"/>
</dbReference>
<evidence type="ECO:0000256" key="2">
    <source>
        <dbReference type="ARBA" id="ARBA00023002"/>
    </source>
</evidence>
<dbReference type="PANTHER" id="PTHR43669">
    <property type="entry name" value="5-KETO-D-GLUCONATE 5-REDUCTASE"/>
    <property type="match status" value="1"/>
</dbReference>
<evidence type="ECO:0000313" key="4">
    <source>
        <dbReference type="Proteomes" id="UP001595604"/>
    </source>
</evidence>
<dbReference type="CDD" id="cd05233">
    <property type="entry name" value="SDR_c"/>
    <property type="match status" value="1"/>
</dbReference>
<dbReference type="SUPFAM" id="SSF51735">
    <property type="entry name" value="NAD(P)-binding Rossmann-fold domains"/>
    <property type="match status" value="1"/>
</dbReference>
<dbReference type="RefSeq" id="WP_379509998.1">
    <property type="nucleotide sequence ID" value="NZ_JBHRTQ010000008.1"/>
</dbReference>
<sequence>MLAQLFGLAGKHVIVLGGGLGMGEATCRLLASLGCNVTVLDIVAERAEGVAAALREMGVKALPITADVLDDAALVGAIDRAEREIAPLDGLVSIVGMAHMGSATDIPMEIWDLDHRRNLRYIFLAAREVARRLIARGAPGSIACVASVDGLKASTNHAAYGAAKAGLVHMAKSLAGEWSRHGVRFNVVAPGAMITPRIKAGAPEQEREMMKLVPMQRRGGVDDIANALVFFLSDLSGYVTGQTLAVDGGFSVVGPVDYSRFATDTGVRGVDRA</sequence>
<protein>
    <submittedName>
        <fullName evidence="3">SDR family NAD(P)-dependent oxidoreductase</fullName>
        <ecNumber evidence="3">1.1.1.-</ecNumber>
    </submittedName>
</protein>
<proteinExistence type="inferred from homology"/>
<organism evidence="3 4">
    <name type="scientific">Novosphingobium bradum</name>
    <dbReference type="NCBI Taxonomy" id="1737444"/>
    <lineage>
        <taxon>Bacteria</taxon>
        <taxon>Pseudomonadati</taxon>
        <taxon>Pseudomonadota</taxon>
        <taxon>Alphaproteobacteria</taxon>
        <taxon>Sphingomonadales</taxon>
        <taxon>Sphingomonadaceae</taxon>
        <taxon>Novosphingobium</taxon>
    </lineage>
</organism>
<dbReference type="GO" id="GO:0016491">
    <property type="term" value="F:oxidoreductase activity"/>
    <property type="evidence" value="ECO:0007669"/>
    <property type="project" value="UniProtKB-KW"/>
</dbReference>
<name>A0ABV7IUJ9_9SPHN</name>
<dbReference type="InterPro" id="IPR002347">
    <property type="entry name" value="SDR_fam"/>
</dbReference>
<dbReference type="EC" id="1.1.1.-" evidence="3"/>
<reference evidence="4" key="1">
    <citation type="journal article" date="2019" name="Int. J. Syst. Evol. Microbiol.">
        <title>The Global Catalogue of Microorganisms (GCM) 10K type strain sequencing project: providing services to taxonomists for standard genome sequencing and annotation.</title>
        <authorList>
            <consortium name="The Broad Institute Genomics Platform"/>
            <consortium name="The Broad Institute Genome Sequencing Center for Infectious Disease"/>
            <person name="Wu L."/>
            <person name="Ma J."/>
        </authorList>
    </citation>
    <scope>NUCLEOTIDE SEQUENCE [LARGE SCALE GENOMIC DNA]</scope>
    <source>
        <strain evidence="4">KCTC 42984</strain>
    </source>
</reference>
<accession>A0ABV7IUJ9</accession>
<keyword evidence="2 3" id="KW-0560">Oxidoreductase</keyword>
<evidence type="ECO:0000313" key="3">
    <source>
        <dbReference type="EMBL" id="MFC3174613.1"/>
    </source>
</evidence>
<comment type="caution">
    <text evidence="3">The sequence shown here is derived from an EMBL/GenBank/DDBJ whole genome shotgun (WGS) entry which is preliminary data.</text>
</comment>
<dbReference type="Proteomes" id="UP001595604">
    <property type="component" value="Unassembled WGS sequence"/>
</dbReference>
<dbReference type="InterPro" id="IPR020904">
    <property type="entry name" value="Sc_DH/Rdtase_CS"/>
</dbReference>
<dbReference type="InterPro" id="IPR036291">
    <property type="entry name" value="NAD(P)-bd_dom_sf"/>
</dbReference>
<comment type="similarity">
    <text evidence="1">Belongs to the short-chain dehydrogenases/reductases (SDR) family.</text>
</comment>
<evidence type="ECO:0000256" key="1">
    <source>
        <dbReference type="ARBA" id="ARBA00006484"/>
    </source>
</evidence>
<keyword evidence="4" id="KW-1185">Reference proteome</keyword>
<gene>
    <name evidence="3" type="ORF">ACFOD9_10150</name>
</gene>
<dbReference type="Gene3D" id="3.40.50.720">
    <property type="entry name" value="NAD(P)-binding Rossmann-like Domain"/>
    <property type="match status" value="1"/>
</dbReference>